<dbReference type="InterPro" id="IPR045030">
    <property type="entry name" value="LYSM1-4"/>
</dbReference>
<protein>
    <recommendedName>
        <fullName evidence="1">LysM domain-containing protein</fullName>
    </recommendedName>
</protein>
<reference evidence="2 3" key="1">
    <citation type="journal article" date="2015" name="Plant Cell">
        <title>Oil accumulation by the oleaginous diatom Fistulifera solaris as revealed by the genome and transcriptome.</title>
        <authorList>
            <person name="Tanaka T."/>
            <person name="Maeda Y."/>
            <person name="Veluchamy A."/>
            <person name="Tanaka M."/>
            <person name="Abida H."/>
            <person name="Marechal E."/>
            <person name="Bowler C."/>
            <person name="Muto M."/>
            <person name="Sunaga Y."/>
            <person name="Tanaka M."/>
            <person name="Yoshino T."/>
            <person name="Taniguchi T."/>
            <person name="Fukuda Y."/>
            <person name="Nemoto M."/>
            <person name="Matsumoto M."/>
            <person name="Wong P.S."/>
            <person name="Aburatani S."/>
            <person name="Fujibuchi W."/>
        </authorList>
    </citation>
    <scope>NUCLEOTIDE SEQUENCE [LARGE SCALE GENOMIC DNA]</scope>
    <source>
        <strain evidence="2 3">JPCC DA0580</strain>
    </source>
</reference>
<evidence type="ECO:0000313" key="3">
    <source>
        <dbReference type="Proteomes" id="UP000198406"/>
    </source>
</evidence>
<gene>
    <name evidence="2" type="ORF">FisN_9Hh347</name>
</gene>
<dbReference type="Pfam" id="PF01476">
    <property type="entry name" value="LysM"/>
    <property type="match status" value="1"/>
</dbReference>
<organism evidence="2 3">
    <name type="scientific">Fistulifera solaris</name>
    <name type="common">Oleaginous diatom</name>
    <dbReference type="NCBI Taxonomy" id="1519565"/>
    <lineage>
        <taxon>Eukaryota</taxon>
        <taxon>Sar</taxon>
        <taxon>Stramenopiles</taxon>
        <taxon>Ochrophyta</taxon>
        <taxon>Bacillariophyta</taxon>
        <taxon>Bacillariophyceae</taxon>
        <taxon>Bacillariophycidae</taxon>
        <taxon>Naviculales</taxon>
        <taxon>Naviculaceae</taxon>
        <taxon>Fistulifera</taxon>
    </lineage>
</organism>
<dbReference type="Proteomes" id="UP000198406">
    <property type="component" value="Unassembled WGS sequence"/>
</dbReference>
<dbReference type="PANTHER" id="PTHR20932:SF8">
    <property type="entry name" value="LD22649P"/>
    <property type="match status" value="1"/>
</dbReference>
<evidence type="ECO:0000313" key="2">
    <source>
        <dbReference type="EMBL" id="GAX24095.1"/>
    </source>
</evidence>
<accession>A0A1Z5KD76</accession>
<dbReference type="PANTHER" id="PTHR20932">
    <property type="entry name" value="LYSM AND PUTATIVE PEPTIDOGLYCAN-BINDING DOMAIN-CONTAINING PROTEIN"/>
    <property type="match status" value="1"/>
</dbReference>
<proteinExistence type="predicted"/>
<evidence type="ECO:0000259" key="1">
    <source>
        <dbReference type="PROSITE" id="PS51782"/>
    </source>
</evidence>
<dbReference type="InParanoid" id="A0A1Z5KD76"/>
<keyword evidence="3" id="KW-1185">Reference proteome</keyword>
<dbReference type="EMBL" id="BDSP01000206">
    <property type="protein sequence ID" value="GAX24095.1"/>
    <property type="molecule type" value="Genomic_DNA"/>
</dbReference>
<feature type="domain" description="LysM" evidence="1">
    <location>
        <begin position="205"/>
        <end position="249"/>
    </location>
</feature>
<sequence length="404" mass="44278">MRCHLAGSESLRTKHFAGKTLCRLVSLTVLRSSVKRLNATVVLIMSEGGFFPWKVQRHVTKPSADYSRLSSPLPSPPNGMKWHQNTETREWKLVAQNDDVPELITEERAVDNLPSTLPQKVDDESEWEVLSGENPSSSESYVVPKAGSVRSLASFEGGDIASHLSSHLSHTSFKIQRTLSSSTIDSTDPGSLGPSGKGILGVDYVEHVILPTDTLQGICLAYKINSTRLRQANHFSGHSLLLAPKKLVIPISQKALRSGFIRVQDTDAKQYKLHALLAAYPDLSASEASAYLELADWALADALQAAKEDREWEKTEQDDLKAGEIRIRIKHGEVPIGYFKGAGIQQKEIKDEAASSKTKVVPTTSIPAIATKSVNPQDVYKASFQHNQFGVELQTLTRGQGTDS</sequence>
<dbReference type="AlphaFoldDB" id="A0A1Z5KD76"/>
<dbReference type="PROSITE" id="PS51782">
    <property type="entry name" value="LYSM"/>
    <property type="match status" value="1"/>
</dbReference>
<dbReference type="InterPro" id="IPR036779">
    <property type="entry name" value="LysM_dom_sf"/>
</dbReference>
<dbReference type="Gene3D" id="3.10.350.10">
    <property type="entry name" value="LysM domain"/>
    <property type="match status" value="1"/>
</dbReference>
<comment type="caution">
    <text evidence="2">The sequence shown here is derived from an EMBL/GenBank/DDBJ whole genome shotgun (WGS) entry which is preliminary data.</text>
</comment>
<name>A0A1Z5KD76_FISSO</name>
<dbReference type="InterPro" id="IPR018392">
    <property type="entry name" value="LysM"/>
</dbReference>
<dbReference type="OrthoDB" id="40878at2759"/>